<protein>
    <submittedName>
        <fullName evidence="4">DAK2 domain-containing protein</fullName>
    </submittedName>
</protein>
<dbReference type="GO" id="GO:0004371">
    <property type="term" value="F:glycerone kinase activity"/>
    <property type="evidence" value="ECO:0007669"/>
    <property type="project" value="InterPro"/>
</dbReference>
<name>A0A6L5EHQ6_9ENTR</name>
<sequence>PQVGDYVAQVTSTLSGLETHLNALDAKVGDGDTGSTFAAGARAIAALLQRQQLPLNDLPTLFALIGERLTVVMGGSSGVLMSIFFTAAGQKLEQGASMAEALNAGLGQMKFYGGADEGDRTMIDALQPALAALLAEPDNLQAAFAAAQAGADRTCQSSKAGAGRASYLNSESLLGNMDPGAHAVAMVFKALAER</sequence>
<dbReference type="InterPro" id="IPR036117">
    <property type="entry name" value="DhaL_dom_sf"/>
</dbReference>
<reference evidence="4 5" key="1">
    <citation type="submission" date="2019-10" db="EMBL/GenBank/DDBJ databases">
        <title>Characterization of a new Citrobacter species.</title>
        <authorList>
            <person name="Goncalves Ribeiro T."/>
            <person name="Izdebski R."/>
            <person name="Urbanowicz P."/>
            <person name="Carmeli Y."/>
            <person name="Gniadkowski M."/>
            <person name="Peixe L."/>
        </authorList>
    </citation>
    <scope>NUCLEOTIDE SEQUENCE [LARGE SCALE GENOMIC DNA]</scope>
    <source>
        <strain evidence="4 5">NMI7905_11</strain>
    </source>
</reference>
<dbReference type="PROSITE" id="PS51480">
    <property type="entry name" value="DHAL"/>
    <property type="match status" value="1"/>
</dbReference>
<dbReference type="Proteomes" id="UP000475079">
    <property type="component" value="Unassembled WGS sequence"/>
</dbReference>
<organism evidence="4 5">
    <name type="scientific">Citrobacter telavivensis</name>
    <dbReference type="NCBI Taxonomy" id="2653932"/>
    <lineage>
        <taxon>Bacteria</taxon>
        <taxon>Pseudomonadati</taxon>
        <taxon>Pseudomonadota</taxon>
        <taxon>Gammaproteobacteria</taxon>
        <taxon>Enterobacterales</taxon>
        <taxon>Enterobacteriaceae</taxon>
        <taxon>Citrobacter</taxon>
    </lineage>
</organism>
<evidence type="ECO:0000313" key="5">
    <source>
        <dbReference type="Proteomes" id="UP000475079"/>
    </source>
</evidence>
<dbReference type="EMBL" id="WHIY01000063">
    <property type="protein sequence ID" value="MPQ54771.1"/>
    <property type="molecule type" value="Genomic_DNA"/>
</dbReference>
<gene>
    <name evidence="4" type="ORF">GBB84_28375</name>
</gene>
<dbReference type="PANTHER" id="PTHR28629">
    <property type="entry name" value="TRIOKINASE/FMN CYCLASE"/>
    <property type="match status" value="1"/>
</dbReference>
<keyword evidence="5" id="KW-1185">Reference proteome</keyword>
<dbReference type="InterPro" id="IPR050861">
    <property type="entry name" value="Dihydroxyacetone_Kinase"/>
</dbReference>
<dbReference type="AlphaFoldDB" id="A0A6L5EHQ6"/>
<dbReference type="GO" id="GO:0019563">
    <property type="term" value="P:glycerol catabolic process"/>
    <property type="evidence" value="ECO:0007669"/>
    <property type="project" value="TreeGrafter"/>
</dbReference>
<evidence type="ECO:0000256" key="2">
    <source>
        <dbReference type="ARBA" id="ARBA00022777"/>
    </source>
</evidence>
<dbReference type="GO" id="GO:0005829">
    <property type="term" value="C:cytosol"/>
    <property type="evidence" value="ECO:0007669"/>
    <property type="project" value="TreeGrafter"/>
</dbReference>
<proteinExistence type="predicted"/>
<dbReference type="InterPro" id="IPR004007">
    <property type="entry name" value="DhaL_dom"/>
</dbReference>
<feature type="domain" description="DhaL" evidence="3">
    <location>
        <begin position="1"/>
        <end position="193"/>
    </location>
</feature>
<dbReference type="Gene3D" id="1.25.40.340">
    <property type="match status" value="1"/>
</dbReference>
<evidence type="ECO:0000256" key="1">
    <source>
        <dbReference type="ARBA" id="ARBA00022679"/>
    </source>
</evidence>
<evidence type="ECO:0000313" key="4">
    <source>
        <dbReference type="EMBL" id="MPQ54771.1"/>
    </source>
</evidence>
<feature type="non-terminal residue" evidence="4">
    <location>
        <position position="1"/>
    </location>
</feature>
<keyword evidence="2" id="KW-0418">Kinase</keyword>
<dbReference type="SUPFAM" id="SSF101473">
    <property type="entry name" value="DhaL-like"/>
    <property type="match status" value="1"/>
</dbReference>
<evidence type="ECO:0000259" key="3">
    <source>
        <dbReference type="PROSITE" id="PS51480"/>
    </source>
</evidence>
<accession>A0A6L5EHQ6</accession>
<dbReference type="SMART" id="SM01120">
    <property type="entry name" value="Dak2"/>
    <property type="match status" value="1"/>
</dbReference>
<comment type="caution">
    <text evidence="4">The sequence shown here is derived from an EMBL/GenBank/DDBJ whole genome shotgun (WGS) entry which is preliminary data.</text>
</comment>
<dbReference type="PANTHER" id="PTHR28629:SF4">
    <property type="entry name" value="TRIOKINASE_FMN CYCLASE"/>
    <property type="match status" value="1"/>
</dbReference>
<dbReference type="Pfam" id="PF02734">
    <property type="entry name" value="Dak2"/>
    <property type="match status" value="1"/>
</dbReference>
<dbReference type="RefSeq" id="WP_152754653.1">
    <property type="nucleotide sequence ID" value="NZ_WHIY01000063.1"/>
</dbReference>
<dbReference type="FunFam" id="1.25.40.340:FF:000002">
    <property type="entry name" value="Dihydroxyacetone kinase, L subunit"/>
    <property type="match status" value="1"/>
</dbReference>
<keyword evidence="1" id="KW-0808">Transferase</keyword>